<evidence type="ECO:0000256" key="8">
    <source>
        <dbReference type="SAM" id="MobiDB-lite"/>
    </source>
</evidence>
<dbReference type="GO" id="GO:0005886">
    <property type="term" value="C:plasma membrane"/>
    <property type="evidence" value="ECO:0007669"/>
    <property type="project" value="UniProtKB-SubCell"/>
</dbReference>
<evidence type="ECO:0000256" key="9">
    <source>
        <dbReference type="SAM" id="Phobius"/>
    </source>
</evidence>
<dbReference type="NCBIfam" id="TIGR01620">
    <property type="entry name" value="hyp_HI0043"/>
    <property type="match status" value="1"/>
</dbReference>
<evidence type="ECO:0000256" key="6">
    <source>
        <dbReference type="ARBA" id="ARBA00022989"/>
    </source>
</evidence>
<dbReference type="EMBL" id="BMJV01000001">
    <property type="protein sequence ID" value="GGG64614.1"/>
    <property type="molecule type" value="Genomic_DNA"/>
</dbReference>
<dbReference type="RefSeq" id="WP_188788990.1">
    <property type="nucleotide sequence ID" value="NZ_BMJV01000001.1"/>
</dbReference>
<keyword evidence="5 9" id="KW-0812">Transmembrane</keyword>
<keyword evidence="3" id="KW-1003">Cell membrane</keyword>
<evidence type="ECO:0000256" key="5">
    <source>
        <dbReference type="ARBA" id="ARBA00022692"/>
    </source>
</evidence>
<dbReference type="InterPro" id="IPR006507">
    <property type="entry name" value="UPF0283"/>
</dbReference>
<evidence type="ECO:0000256" key="4">
    <source>
        <dbReference type="ARBA" id="ARBA00022519"/>
    </source>
</evidence>
<evidence type="ECO:0000313" key="11">
    <source>
        <dbReference type="Proteomes" id="UP000617145"/>
    </source>
</evidence>
<keyword evidence="7 9" id="KW-0472">Membrane</keyword>
<sequence>MSHPEDKANRGPVLIELGDDSPRMTPSDAPPVPEPEAAPGLPEGRAMATAAALAARRPSRLARWFWALLGALVSALVSIAAWRFVTDLVASVPVLGYALSALMVLFVMVVLLIVVKELAALSRLGTVDALHRAADRALADDDLKAARATVDKLAKLYAGRDDTAWGRERLRDRSPEIFDAAGVLGLAENELLGPLDAAARREVEASARQVATVTALVPLALADVVAALGANLRMIRRIAEIYGGRSGTLGSWRLTRAVMSHLVATGAVAVGDDMLEPILGGGILGKLSRRFGEGMVNGALTARVGVAAMEVCRPLPFAAGKRPSVRSIIRTSLAGLVTTGGKRDH</sequence>
<evidence type="ECO:0000256" key="3">
    <source>
        <dbReference type="ARBA" id="ARBA00022475"/>
    </source>
</evidence>
<keyword evidence="6 9" id="KW-1133">Transmembrane helix</keyword>
<protein>
    <submittedName>
        <fullName evidence="10">TIGR01620 family protein</fullName>
    </submittedName>
</protein>
<comment type="subcellular location">
    <subcellularLocation>
        <location evidence="1">Cell inner membrane</location>
        <topology evidence="1">Multi-pass membrane protein</topology>
    </subcellularLocation>
</comment>
<feature type="transmembrane region" description="Helical" evidence="9">
    <location>
        <begin position="64"/>
        <end position="82"/>
    </location>
</feature>
<organism evidence="10 11">
    <name type="scientific">Salipiger pallidus</name>
    <dbReference type="NCBI Taxonomy" id="1775170"/>
    <lineage>
        <taxon>Bacteria</taxon>
        <taxon>Pseudomonadati</taxon>
        <taxon>Pseudomonadota</taxon>
        <taxon>Alphaproteobacteria</taxon>
        <taxon>Rhodobacterales</taxon>
        <taxon>Roseobacteraceae</taxon>
        <taxon>Salipiger</taxon>
    </lineage>
</organism>
<dbReference type="PANTHER" id="PTHR39342">
    <property type="entry name" value="UPF0283 MEMBRANE PROTEIN YCJF"/>
    <property type="match status" value="1"/>
</dbReference>
<feature type="region of interest" description="Disordered" evidence="8">
    <location>
        <begin position="1"/>
        <end position="41"/>
    </location>
</feature>
<feature type="transmembrane region" description="Helical" evidence="9">
    <location>
        <begin position="94"/>
        <end position="115"/>
    </location>
</feature>
<comment type="caution">
    <text evidence="10">The sequence shown here is derived from an EMBL/GenBank/DDBJ whole genome shotgun (WGS) entry which is preliminary data.</text>
</comment>
<dbReference type="Proteomes" id="UP000617145">
    <property type="component" value="Unassembled WGS sequence"/>
</dbReference>
<evidence type="ECO:0000256" key="1">
    <source>
        <dbReference type="ARBA" id="ARBA00004429"/>
    </source>
</evidence>
<reference evidence="10" key="2">
    <citation type="submission" date="2020-09" db="EMBL/GenBank/DDBJ databases">
        <authorList>
            <person name="Sun Q."/>
            <person name="Zhou Y."/>
        </authorList>
    </citation>
    <scope>NUCLEOTIDE SEQUENCE</scope>
    <source>
        <strain evidence="10">CGMCC 1.15762</strain>
    </source>
</reference>
<accession>A0A8J2ZHV1</accession>
<dbReference type="Pfam" id="PF05128">
    <property type="entry name" value="DUF697"/>
    <property type="match status" value="1"/>
</dbReference>
<comment type="similarity">
    <text evidence="2">Belongs to the UPF0283 family.</text>
</comment>
<reference evidence="10" key="1">
    <citation type="journal article" date="2014" name="Int. J. Syst. Evol. Microbiol.">
        <title>Complete genome sequence of Corynebacterium casei LMG S-19264T (=DSM 44701T), isolated from a smear-ripened cheese.</title>
        <authorList>
            <consortium name="US DOE Joint Genome Institute (JGI-PGF)"/>
            <person name="Walter F."/>
            <person name="Albersmeier A."/>
            <person name="Kalinowski J."/>
            <person name="Ruckert C."/>
        </authorList>
    </citation>
    <scope>NUCLEOTIDE SEQUENCE</scope>
    <source>
        <strain evidence="10">CGMCC 1.15762</strain>
    </source>
</reference>
<dbReference type="InterPro" id="IPR021147">
    <property type="entry name" value="DUF697"/>
</dbReference>
<keyword evidence="4" id="KW-0997">Cell inner membrane</keyword>
<dbReference type="PANTHER" id="PTHR39342:SF1">
    <property type="entry name" value="UPF0283 MEMBRANE PROTEIN YCJF"/>
    <property type="match status" value="1"/>
</dbReference>
<proteinExistence type="inferred from homology"/>
<name>A0A8J2ZHV1_9RHOB</name>
<evidence type="ECO:0000256" key="7">
    <source>
        <dbReference type="ARBA" id="ARBA00023136"/>
    </source>
</evidence>
<dbReference type="AlphaFoldDB" id="A0A8J2ZHV1"/>
<keyword evidence="11" id="KW-1185">Reference proteome</keyword>
<evidence type="ECO:0000256" key="2">
    <source>
        <dbReference type="ARBA" id="ARBA00008255"/>
    </source>
</evidence>
<gene>
    <name evidence="10" type="ORF">GCM10011415_09000</name>
</gene>
<evidence type="ECO:0000313" key="10">
    <source>
        <dbReference type="EMBL" id="GGG64614.1"/>
    </source>
</evidence>